<dbReference type="Proteomes" id="UP001153069">
    <property type="component" value="Unassembled WGS sequence"/>
</dbReference>
<keyword evidence="3 8" id="KW-0812">Transmembrane</keyword>
<dbReference type="CDD" id="cd17341">
    <property type="entry name" value="MFS_NRT2_like"/>
    <property type="match status" value="1"/>
</dbReference>
<comment type="subcellular location">
    <subcellularLocation>
        <location evidence="1">Membrane</location>
        <topology evidence="1">Multi-pass membrane protein</topology>
    </subcellularLocation>
</comment>
<dbReference type="PROSITE" id="PS50850">
    <property type="entry name" value="MFS"/>
    <property type="match status" value="1"/>
</dbReference>
<feature type="transmembrane region" description="Helical" evidence="8">
    <location>
        <begin position="680"/>
        <end position="700"/>
    </location>
</feature>
<feature type="compositionally biased region" description="Basic and acidic residues" evidence="7">
    <location>
        <begin position="200"/>
        <end position="217"/>
    </location>
</feature>
<feature type="compositionally biased region" description="Low complexity" evidence="7">
    <location>
        <begin position="227"/>
        <end position="246"/>
    </location>
</feature>
<evidence type="ECO:0000259" key="9">
    <source>
        <dbReference type="PROSITE" id="PS50850"/>
    </source>
</evidence>
<evidence type="ECO:0000256" key="7">
    <source>
        <dbReference type="SAM" id="MobiDB-lite"/>
    </source>
</evidence>
<accession>A0A9N8H2K2</accession>
<keyword evidence="5" id="KW-0534">Nitrate assimilation</keyword>
<feature type="compositionally biased region" description="Low complexity" evidence="7">
    <location>
        <begin position="62"/>
        <end position="85"/>
    </location>
</feature>
<feature type="transmembrane region" description="Helical" evidence="8">
    <location>
        <begin position="889"/>
        <end position="909"/>
    </location>
</feature>
<feature type="compositionally biased region" description="Low complexity" evidence="7">
    <location>
        <begin position="168"/>
        <end position="183"/>
    </location>
</feature>
<proteinExistence type="inferred from homology"/>
<feature type="transmembrane region" description="Helical" evidence="8">
    <location>
        <begin position="976"/>
        <end position="993"/>
    </location>
</feature>
<reference evidence="10" key="1">
    <citation type="submission" date="2020-06" db="EMBL/GenBank/DDBJ databases">
        <authorList>
            <consortium name="Plant Systems Biology data submission"/>
        </authorList>
    </citation>
    <scope>NUCLEOTIDE SEQUENCE</scope>
    <source>
        <strain evidence="10">D6</strain>
    </source>
</reference>
<evidence type="ECO:0000256" key="3">
    <source>
        <dbReference type="ARBA" id="ARBA00022692"/>
    </source>
</evidence>
<comment type="similarity">
    <text evidence="2">Belongs to the major facilitator superfamily. Nitrate/nitrite porter (TC 2.A.1.8) family.</text>
</comment>
<dbReference type="GO" id="GO:0015112">
    <property type="term" value="F:nitrate transmembrane transporter activity"/>
    <property type="evidence" value="ECO:0007669"/>
    <property type="project" value="InterPro"/>
</dbReference>
<dbReference type="InterPro" id="IPR036259">
    <property type="entry name" value="MFS_trans_sf"/>
</dbReference>
<keyword evidence="11" id="KW-1185">Reference proteome</keyword>
<feature type="transmembrane region" description="Helical" evidence="8">
    <location>
        <begin position="915"/>
        <end position="937"/>
    </location>
</feature>
<feature type="transmembrane region" description="Helical" evidence="8">
    <location>
        <begin position="654"/>
        <end position="674"/>
    </location>
</feature>
<dbReference type="EMBL" id="CAICTM010000020">
    <property type="protein sequence ID" value="CAB9497472.1"/>
    <property type="molecule type" value="Genomic_DNA"/>
</dbReference>
<evidence type="ECO:0000313" key="10">
    <source>
        <dbReference type="EMBL" id="CAB9497472.1"/>
    </source>
</evidence>
<feature type="region of interest" description="Disordered" evidence="7">
    <location>
        <begin position="1011"/>
        <end position="1065"/>
    </location>
</feature>
<feature type="compositionally biased region" description="Polar residues" evidence="7">
    <location>
        <begin position="531"/>
        <end position="541"/>
    </location>
</feature>
<feature type="transmembrane region" description="Helical" evidence="8">
    <location>
        <begin position="949"/>
        <end position="970"/>
    </location>
</feature>
<feature type="region of interest" description="Disordered" evidence="7">
    <location>
        <begin position="17"/>
        <end position="105"/>
    </location>
</feature>
<feature type="transmembrane region" description="Helical" evidence="8">
    <location>
        <begin position="847"/>
        <end position="868"/>
    </location>
</feature>
<feature type="domain" description="Major facilitator superfamily (MFS) profile" evidence="9">
    <location>
        <begin position="589"/>
        <end position="997"/>
    </location>
</feature>
<name>A0A9N8H2K2_9STRA</name>
<feature type="region of interest" description="Disordered" evidence="7">
    <location>
        <begin position="118"/>
        <end position="148"/>
    </location>
</feature>
<keyword evidence="4 8" id="KW-1133">Transmembrane helix</keyword>
<evidence type="ECO:0000256" key="2">
    <source>
        <dbReference type="ARBA" id="ARBA00008432"/>
    </source>
</evidence>
<keyword evidence="6 8" id="KW-0472">Membrane</keyword>
<dbReference type="PANTHER" id="PTHR23515">
    <property type="entry name" value="HIGH-AFFINITY NITRATE TRANSPORTER 2.3"/>
    <property type="match status" value="1"/>
</dbReference>
<dbReference type="AlphaFoldDB" id="A0A9N8H2K2"/>
<feature type="region of interest" description="Disordered" evidence="7">
    <location>
        <begin position="165"/>
        <end position="281"/>
    </location>
</feature>
<evidence type="ECO:0000256" key="6">
    <source>
        <dbReference type="ARBA" id="ARBA00023136"/>
    </source>
</evidence>
<feature type="transmembrane region" description="Helical" evidence="8">
    <location>
        <begin position="712"/>
        <end position="739"/>
    </location>
</feature>
<feature type="transmembrane region" description="Helical" evidence="8">
    <location>
        <begin position="592"/>
        <end position="611"/>
    </location>
</feature>
<evidence type="ECO:0000256" key="8">
    <source>
        <dbReference type="SAM" id="Phobius"/>
    </source>
</evidence>
<evidence type="ECO:0000256" key="4">
    <source>
        <dbReference type="ARBA" id="ARBA00022989"/>
    </source>
</evidence>
<dbReference type="InterPro" id="IPR020846">
    <property type="entry name" value="MFS_dom"/>
</dbReference>
<evidence type="ECO:0000256" key="5">
    <source>
        <dbReference type="ARBA" id="ARBA00023063"/>
    </source>
</evidence>
<organism evidence="10 11">
    <name type="scientific">Seminavis robusta</name>
    <dbReference type="NCBI Taxonomy" id="568900"/>
    <lineage>
        <taxon>Eukaryota</taxon>
        <taxon>Sar</taxon>
        <taxon>Stramenopiles</taxon>
        <taxon>Ochrophyta</taxon>
        <taxon>Bacillariophyta</taxon>
        <taxon>Bacillariophyceae</taxon>
        <taxon>Bacillariophycidae</taxon>
        <taxon>Naviculales</taxon>
        <taxon>Naviculaceae</taxon>
        <taxon>Seminavis</taxon>
    </lineage>
</organism>
<evidence type="ECO:0000313" key="11">
    <source>
        <dbReference type="Proteomes" id="UP001153069"/>
    </source>
</evidence>
<gene>
    <name evidence="10" type="ORF">SEMRO_20_G014200.1</name>
</gene>
<dbReference type="GO" id="GO:0016020">
    <property type="term" value="C:membrane"/>
    <property type="evidence" value="ECO:0007669"/>
    <property type="project" value="UniProtKB-SubCell"/>
</dbReference>
<dbReference type="InterPro" id="IPR011701">
    <property type="entry name" value="MFS"/>
</dbReference>
<dbReference type="SUPFAM" id="SSF103473">
    <property type="entry name" value="MFS general substrate transporter"/>
    <property type="match status" value="1"/>
</dbReference>
<protein>
    <submittedName>
        <fullName evidence="10">Affinity nitrate transporter 2</fullName>
    </submittedName>
</protein>
<comment type="caution">
    <text evidence="10">The sequence shown here is derived from an EMBL/GenBank/DDBJ whole genome shotgun (WGS) entry which is preliminary data.</text>
</comment>
<dbReference type="InterPro" id="IPR044772">
    <property type="entry name" value="NO3_transporter"/>
</dbReference>
<feature type="transmembrane region" description="Helical" evidence="8">
    <location>
        <begin position="759"/>
        <end position="782"/>
    </location>
</feature>
<feature type="transmembrane region" description="Helical" evidence="8">
    <location>
        <begin position="623"/>
        <end position="642"/>
    </location>
</feature>
<feature type="compositionally biased region" description="Low complexity" evidence="7">
    <location>
        <begin position="547"/>
        <end position="563"/>
    </location>
</feature>
<dbReference type="GO" id="GO:0042128">
    <property type="term" value="P:nitrate assimilation"/>
    <property type="evidence" value="ECO:0007669"/>
    <property type="project" value="UniProtKB-KW"/>
</dbReference>
<evidence type="ECO:0000256" key="1">
    <source>
        <dbReference type="ARBA" id="ARBA00004141"/>
    </source>
</evidence>
<sequence>MTPVHNHHDAHHLEMLQSDHDGDYGNSSKHSMGSLLGSTTTNSTNTGKRMLPNAVTNALGLTSSPATSSSHGRSASEASTTSSHTSVDHSSTHEYNVGEEEDGHDSAMLARVSSIEVTLSSSSSSPMEEVAATASKSNGSETKADEENIQSTVVEALVPRMESLPHQSTGEASADTSSSSFNSQMGELTGACSPLPVPEAPEHHTISEKRLRSSSEEEKVEEDTDVPASNTAPPSPSTAATAAAAARPLQRSKRMAHQAPMIKHHSSGDSWDMQEEEEAHDALTGMKAAPGDINNPLQRSNELPKKLSLNSRRSVEFSHVHIREYNVAIGDNPCCSYGPPITLDWDYNDDQGDIPLDVYEQNHLLVKHSMKRRARRSLVLNYTERRARLWRAGYSLEEIDAAAKELERLKWRQSMLGNLEAFYRLQEAWVLYVKPVVFPKERKRQEMNRRLDFIEQKVRDEHSSRSLALSETVSIPHHKEDDDHVIEMDDDDLEFQAGGVPQAIVIEGLDGLMDQEQQREDKEQAQQQHQPGSSSDAQNNGVRREPSSGSSGDNSGNSHNNYGIRVDKKQQDKATEIILCSLRRPHMRAFHASWFSFFAAFFAWFAITPLLGEVQETLNLDKADIWMSSLFGTAGTIVFRIVMGPACDAFGARLCMAFILVAAAIPTALTGLVQSSAGLSLVRLFIGIGGASFVACQYWTSEMFSRETAGTANALVAGWGNFGGGVANLVMGSALFPLLRWFFRGRDEDEDDDALSSELAWRTVFVVPALLSIATALMILLYCDDSPKGSYRDRIKSESLTKASPMESLKKSARNWNVWILTFQYACCFGVEVTMTNATALYFKDEFGQSTVSAAGIASIFGLMNLWARGLGGLGSDKCQNMKGVKGRLFWQMFTLIFEGIGVGLFAIADSLAASIIALIFLSCMVQSAEGSTFGIVPYVDRRFTGSVVGIVGSGGNAGAAVFSVFFVLFSYRAGFMLMGLAAIGSSFLSFLMKTDKLAQTHDTVALEVEQREQQEEEDRILQNDNSRSHHAASYHSANLTELPLELQQPKDRRSSNDEEADVSA</sequence>
<feature type="compositionally biased region" description="Low complexity" evidence="7">
    <location>
        <begin position="33"/>
        <end position="47"/>
    </location>
</feature>
<feature type="region of interest" description="Disordered" evidence="7">
    <location>
        <begin position="516"/>
        <end position="566"/>
    </location>
</feature>
<dbReference type="Gene3D" id="1.20.1250.20">
    <property type="entry name" value="MFS general substrate transporter like domains"/>
    <property type="match status" value="2"/>
</dbReference>
<dbReference type="Pfam" id="PF07690">
    <property type="entry name" value="MFS_1"/>
    <property type="match status" value="1"/>
</dbReference>
<dbReference type="OrthoDB" id="434240at2759"/>